<comment type="caution">
    <text evidence="2">The sequence shown here is derived from an EMBL/GenBank/DDBJ whole genome shotgun (WGS) entry which is preliminary data.</text>
</comment>
<protein>
    <submittedName>
        <fullName evidence="2">ClpC protein</fullName>
    </submittedName>
</protein>
<evidence type="ECO:0000256" key="1">
    <source>
        <dbReference type="SAM" id="SignalP"/>
    </source>
</evidence>
<accession>A0A812S757</accession>
<proteinExistence type="predicted"/>
<dbReference type="Proteomes" id="UP000604046">
    <property type="component" value="Unassembled WGS sequence"/>
</dbReference>
<sequence length="381" mass="43461">MGAARLLLASLLVLPASEAVRTSALTNCDYKELRRAQVRNLSKGAEGVEVSFCGRRAELRKEVEQPSAWEAVDWWDATQQGASLTPKERETLENHLGSYGFSRAVGLLGRGLLPPLRPEDRATRFVDESYVSLVRSVLDFEVNLGIAVNKLPASKKCKSLWRGAWVSSEKLEELRAKAAQGQATGFSYFQSTTSNEQHSYKFLHSNHQPASCRPMCIQKNLFFPIHIHFRTRHGKDATKWNPKEKEWLVLPNLLFNVRNVSQFISDPLYRMNTQDLVAWLNATHPYRSWQDEERRGQFYGPFPRLAEEVRKRKMDGKGFSDWEVDGKYEMLDVEAANYRAFFDALAARYELPPREGRYGSMVGNEDPFIYKVELEDAAGCA</sequence>
<feature type="signal peptide" evidence="1">
    <location>
        <begin position="1"/>
        <end position="19"/>
    </location>
</feature>
<dbReference type="AlphaFoldDB" id="A0A812S757"/>
<evidence type="ECO:0000313" key="3">
    <source>
        <dbReference type="Proteomes" id="UP000604046"/>
    </source>
</evidence>
<dbReference type="OrthoDB" id="413048at2759"/>
<evidence type="ECO:0000313" key="2">
    <source>
        <dbReference type="EMBL" id="CAE7464193.1"/>
    </source>
</evidence>
<dbReference type="Gene3D" id="3.90.176.10">
    <property type="entry name" value="Toxin ADP-ribosyltransferase, Chain A, domain 1"/>
    <property type="match status" value="1"/>
</dbReference>
<dbReference type="EMBL" id="CAJNDS010002412">
    <property type="protein sequence ID" value="CAE7464193.1"/>
    <property type="molecule type" value="Genomic_DNA"/>
</dbReference>
<keyword evidence="3" id="KW-1185">Reference proteome</keyword>
<gene>
    <name evidence="2" type="primary">clpC</name>
    <name evidence="2" type="ORF">SNAT2548_LOCUS25899</name>
</gene>
<keyword evidence="1" id="KW-0732">Signal</keyword>
<organism evidence="2 3">
    <name type="scientific">Symbiodinium natans</name>
    <dbReference type="NCBI Taxonomy" id="878477"/>
    <lineage>
        <taxon>Eukaryota</taxon>
        <taxon>Sar</taxon>
        <taxon>Alveolata</taxon>
        <taxon>Dinophyceae</taxon>
        <taxon>Suessiales</taxon>
        <taxon>Symbiodiniaceae</taxon>
        <taxon>Symbiodinium</taxon>
    </lineage>
</organism>
<name>A0A812S757_9DINO</name>
<feature type="chain" id="PRO_5032809149" evidence="1">
    <location>
        <begin position="20"/>
        <end position="381"/>
    </location>
</feature>
<reference evidence="2" key="1">
    <citation type="submission" date="2021-02" db="EMBL/GenBank/DDBJ databases">
        <authorList>
            <person name="Dougan E. K."/>
            <person name="Rhodes N."/>
            <person name="Thang M."/>
            <person name="Chan C."/>
        </authorList>
    </citation>
    <scope>NUCLEOTIDE SEQUENCE</scope>
</reference>